<sequence>MNRTLIVAKISPDAEHQVAEIFAESDRTELPEIAGVAHRSLYRLDDLYVHVIETREAGGQAVETARHHPEFARVSQRLRPYISPYLPTWQSPNDAIARCFYTWDSGGRTGEPR</sequence>
<dbReference type="RefSeq" id="WP_253774413.1">
    <property type="nucleotide sequence ID" value="NZ_JAMTCK010000010.1"/>
</dbReference>
<dbReference type="EMBL" id="JAMTCK010000010">
    <property type="protein sequence ID" value="MCP2167482.1"/>
    <property type="molecule type" value="Genomic_DNA"/>
</dbReference>
<evidence type="ECO:0000313" key="2">
    <source>
        <dbReference type="Proteomes" id="UP001206128"/>
    </source>
</evidence>
<dbReference type="InterPro" id="IPR011008">
    <property type="entry name" value="Dimeric_a/b-barrel"/>
</dbReference>
<comment type="caution">
    <text evidence="1">The sequence shown here is derived from an EMBL/GenBank/DDBJ whole genome shotgun (WGS) entry which is preliminary data.</text>
</comment>
<reference evidence="1" key="1">
    <citation type="submission" date="2022-06" db="EMBL/GenBank/DDBJ databases">
        <title>Genomic Encyclopedia of Archaeal and Bacterial Type Strains, Phase II (KMG-II): from individual species to whole genera.</title>
        <authorList>
            <person name="Goeker M."/>
        </authorList>
    </citation>
    <scope>NUCLEOTIDE SEQUENCE</scope>
    <source>
        <strain evidence="1">DSM 43935</strain>
    </source>
</reference>
<protein>
    <submittedName>
        <fullName evidence="1">Cyclase</fullName>
    </submittedName>
</protein>
<dbReference type="Gene3D" id="3.30.70.1090">
    <property type="entry name" value="Dimeric alpha+beta barrel"/>
    <property type="match status" value="1"/>
</dbReference>
<dbReference type="InterPro" id="IPR006765">
    <property type="entry name" value="Polyketide_synth_cyclase"/>
</dbReference>
<dbReference type="AlphaFoldDB" id="A0AAE3KI15"/>
<organism evidence="1 2">
    <name type="scientific">Goodfellowiella coeruleoviolacea</name>
    <dbReference type="NCBI Taxonomy" id="334858"/>
    <lineage>
        <taxon>Bacteria</taxon>
        <taxon>Bacillati</taxon>
        <taxon>Actinomycetota</taxon>
        <taxon>Actinomycetes</taxon>
        <taxon>Pseudonocardiales</taxon>
        <taxon>Pseudonocardiaceae</taxon>
        <taxon>Goodfellowiella</taxon>
    </lineage>
</organism>
<gene>
    <name evidence="1" type="ORF">LX83_004355</name>
</gene>
<proteinExistence type="predicted"/>
<dbReference type="Pfam" id="PF04673">
    <property type="entry name" value="Cyclase_polyket"/>
    <property type="match status" value="1"/>
</dbReference>
<keyword evidence="2" id="KW-1185">Reference proteome</keyword>
<dbReference type="GO" id="GO:0030639">
    <property type="term" value="P:polyketide biosynthetic process"/>
    <property type="evidence" value="ECO:0007669"/>
    <property type="project" value="InterPro"/>
</dbReference>
<evidence type="ECO:0000313" key="1">
    <source>
        <dbReference type="EMBL" id="MCP2167482.1"/>
    </source>
</evidence>
<name>A0AAE3KI15_9PSEU</name>
<dbReference type="Proteomes" id="UP001206128">
    <property type="component" value="Unassembled WGS sequence"/>
</dbReference>
<dbReference type="SUPFAM" id="SSF54909">
    <property type="entry name" value="Dimeric alpha+beta barrel"/>
    <property type="match status" value="1"/>
</dbReference>
<dbReference type="InterPro" id="IPR038474">
    <property type="entry name" value="Polyketide_synth_cyclase_sf"/>
</dbReference>
<accession>A0AAE3KI15</accession>